<organism evidence="1 2">
    <name type="scientific">Porphyromonas gingivalis F0570</name>
    <dbReference type="NCBI Taxonomy" id="1227271"/>
    <lineage>
        <taxon>Bacteria</taxon>
        <taxon>Pseudomonadati</taxon>
        <taxon>Bacteroidota</taxon>
        <taxon>Bacteroidia</taxon>
        <taxon>Bacteroidales</taxon>
        <taxon>Porphyromonadaceae</taxon>
        <taxon>Porphyromonas</taxon>
    </lineage>
</organism>
<evidence type="ECO:0000313" key="2">
    <source>
        <dbReference type="Proteomes" id="UP000016630"/>
    </source>
</evidence>
<protein>
    <submittedName>
        <fullName evidence="1">Uncharacterized protein</fullName>
    </submittedName>
</protein>
<gene>
    <name evidence="1" type="ORF">HMPREF1555_00300</name>
</gene>
<accession>A0A0E2LSR7</accession>
<reference evidence="1 2" key="1">
    <citation type="submission" date="2013-06" db="EMBL/GenBank/DDBJ databases">
        <authorList>
            <person name="Weinstock G."/>
            <person name="Sodergren E."/>
            <person name="Lobos E.A."/>
            <person name="Fulton L."/>
            <person name="Fulton R."/>
            <person name="Courtney L."/>
            <person name="Fronick C."/>
            <person name="O'Laughlin M."/>
            <person name="Godfrey J."/>
            <person name="Wilson R.M."/>
            <person name="Miner T."/>
            <person name="Farmer C."/>
            <person name="Delehaunty K."/>
            <person name="Cordes M."/>
            <person name="Minx P."/>
            <person name="Tomlinson C."/>
            <person name="Chen J."/>
            <person name="Wollam A."/>
            <person name="Pepin K.H."/>
            <person name="Bhonagiri V."/>
            <person name="Zhang X."/>
            <person name="Warren W."/>
            <person name="Mitreva M."/>
            <person name="Mardis E.R."/>
            <person name="Wilson R.K."/>
        </authorList>
    </citation>
    <scope>NUCLEOTIDE SEQUENCE [LARGE SCALE GENOMIC DNA]</scope>
    <source>
        <strain evidence="1 2">F0570</strain>
    </source>
</reference>
<name>A0A0E2LSR7_PORGN</name>
<sequence>MHRVEPAKPLIAMLKWAGRFIYELFEQNESAYPLGRAPSID</sequence>
<proteinExistence type="predicted"/>
<dbReference type="Proteomes" id="UP000016630">
    <property type="component" value="Unassembled WGS sequence"/>
</dbReference>
<evidence type="ECO:0000313" key="1">
    <source>
        <dbReference type="EMBL" id="ERJ68610.1"/>
    </source>
</evidence>
<dbReference type="AlphaFoldDB" id="A0A0E2LSR7"/>
<dbReference type="EMBL" id="AWUW01000019">
    <property type="protein sequence ID" value="ERJ68610.1"/>
    <property type="molecule type" value="Genomic_DNA"/>
</dbReference>
<comment type="caution">
    <text evidence="1">The sequence shown here is derived from an EMBL/GenBank/DDBJ whole genome shotgun (WGS) entry which is preliminary data.</text>
</comment>
<dbReference type="HOGENOM" id="CLU_3274340_0_0_10"/>